<keyword evidence="4" id="KW-1185">Reference proteome</keyword>
<proteinExistence type="inferred from homology"/>
<dbReference type="PROSITE" id="PS51257">
    <property type="entry name" value="PROKAR_LIPOPROTEIN"/>
    <property type="match status" value="1"/>
</dbReference>
<sequence>MAKVINIFEILKYGMRWLPLIVVIVIATLSAGCAQPKVQSVEMSWGEVNDEYTEIVSSIEVNNPYPISIPLSDVEVEIFMNGVLMGHGNAVGDTTISPPSDTLKLSIKLLNDRLVDWWVSHIENGEETVMKIKTSLIFSIFGYKLSIPIENSNTFQTTFLSSISPEGMSLSIGGIKAIEVKDAKLRWGDVDRSRTQIIVSAVVKNNLPVPIPVKFMEYEITMNGIRMGEGRVVSDTVIKPMKQDTVEFVMEIDNTKIPDWWVSHVKNGEKTTVSIKAKVGLDVQGKEYSVDLYTYSYDFTTDLLTSM</sequence>
<dbReference type="Pfam" id="PF03168">
    <property type="entry name" value="LEA_2"/>
    <property type="match status" value="2"/>
</dbReference>
<organism evidence="3 4">
    <name type="scientific">Archaeoglobus veneficus (strain DSM 11195 / SNP6)</name>
    <dbReference type="NCBI Taxonomy" id="693661"/>
    <lineage>
        <taxon>Archaea</taxon>
        <taxon>Methanobacteriati</taxon>
        <taxon>Methanobacteriota</taxon>
        <taxon>Archaeoglobi</taxon>
        <taxon>Archaeoglobales</taxon>
        <taxon>Archaeoglobaceae</taxon>
        <taxon>Archaeoglobus</taxon>
    </lineage>
</organism>
<dbReference type="PANTHER" id="PTHR31459:SF2">
    <property type="entry name" value="OS03G0843300 PROTEIN"/>
    <property type="match status" value="1"/>
</dbReference>
<dbReference type="GO" id="GO:0009269">
    <property type="term" value="P:response to desiccation"/>
    <property type="evidence" value="ECO:0007669"/>
    <property type="project" value="InterPro"/>
</dbReference>
<evidence type="ECO:0000313" key="4">
    <source>
        <dbReference type="Proteomes" id="UP000008136"/>
    </source>
</evidence>
<dbReference type="KEGG" id="ave:Arcve_0873"/>
<dbReference type="SUPFAM" id="SSF117070">
    <property type="entry name" value="LEA14-like"/>
    <property type="match status" value="2"/>
</dbReference>
<comment type="similarity">
    <text evidence="1">Belongs to the LEA type 2 family.</text>
</comment>
<dbReference type="eggNOG" id="arCOG03787">
    <property type="taxonomic scope" value="Archaea"/>
</dbReference>
<dbReference type="SMART" id="SM00769">
    <property type="entry name" value="WHy"/>
    <property type="match status" value="2"/>
</dbReference>
<evidence type="ECO:0000313" key="3">
    <source>
        <dbReference type="EMBL" id="AEA46887.1"/>
    </source>
</evidence>
<evidence type="ECO:0000256" key="1">
    <source>
        <dbReference type="ARBA" id="ARBA00005960"/>
    </source>
</evidence>
<dbReference type="InterPro" id="IPR004864">
    <property type="entry name" value="LEA_2"/>
</dbReference>
<feature type="domain" description="Water stress and hypersensitive response" evidence="2">
    <location>
        <begin position="38"/>
        <end position="154"/>
    </location>
</feature>
<evidence type="ECO:0000259" key="2">
    <source>
        <dbReference type="SMART" id="SM00769"/>
    </source>
</evidence>
<dbReference type="EMBL" id="CP002588">
    <property type="protein sequence ID" value="AEA46887.1"/>
    <property type="molecule type" value="Genomic_DNA"/>
</dbReference>
<dbReference type="InterPro" id="IPR013783">
    <property type="entry name" value="Ig-like_fold"/>
</dbReference>
<dbReference type="Gene3D" id="2.60.40.10">
    <property type="entry name" value="Immunoglobulins"/>
    <property type="match status" value="2"/>
</dbReference>
<dbReference type="InterPro" id="IPR045043">
    <property type="entry name" value="Lea14-like"/>
</dbReference>
<protein>
    <submittedName>
        <fullName evidence="3">Water Stress and Hypersensitive response domain-containing protein</fullName>
    </submittedName>
</protein>
<name>F2KSB8_ARCVS</name>
<dbReference type="PANTHER" id="PTHR31459">
    <property type="match status" value="1"/>
</dbReference>
<dbReference type="InterPro" id="IPR013990">
    <property type="entry name" value="WHy-dom"/>
</dbReference>
<accession>F2KSB8</accession>
<dbReference type="AlphaFoldDB" id="F2KSB8"/>
<dbReference type="Proteomes" id="UP000008136">
    <property type="component" value="Chromosome"/>
</dbReference>
<dbReference type="HOGENOM" id="CLU_059309_1_0_2"/>
<gene>
    <name evidence="3" type="ordered locus">Arcve_0873</name>
</gene>
<reference evidence="3 4" key="1">
    <citation type="submission" date="2011-03" db="EMBL/GenBank/DDBJ databases">
        <title>The complete genome of Archaeoglobus veneficus SNP6.</title>
        <authorList>
            <consortium name="US DOE Joint Genome Institute (JGI-PGF)"/>
            <person name="Lucas S."/>
            <person name="Copeland A."/>
            <person name="Lapidus A."/>
            <person name="Bruce D."/>
            <person name="Goodwin L."/>
            <person name="Pitluck S."/>
            <person name="Kyrpides N."/>
            <person name="Mavromatis K."/>
            <person name="Pagani I."/>
            <person name="Ivanova N."/>
            <person name="Mikhailova N."/>
            <person name="Lu M."/>
            <person name="Detter J.C."/>
            <person name="Tapia R."/>
            <person name="Han C."/>
            <person name="Land M."/>
            <person name="Hauser L."/>
            <person name="Markowitz V."/>
            <person name="Cheng J.-F."/>
            <person name="Hugenholtz P."/>
            <person name="Woyke T."/>
            <person name="Wu D."/>
            <person name="Spring S."/>
            <person name="Brambilla E."/>
            <person name="Klenk H.-P."/>
            <person name="Eisen J.A."/>
        </authorList>
    </citation>
    <scope>NUCLEOTIDE SEQUENCE [LARGE SCALE GENOMIC DNA]</scope>
    <source>
        <strain>SNP6</strain>
    </source>
</reference>
<feature type="domain" description="Water stress and hypersensitive response" evidence="2">
    <location>
        <begin position="180"/>
        <end position="298"/>
    </location>
</feature>